<feature type="region of interest" description="Disordered" evidence="1">
    <location>
        <begin position="1"/>
        <end position="116"/>
    </location>
</feature>
<feature type="non-terminal residue" evidence="2">
    <location>
        <position position="116"/>
    </location>
</feature>
<accession>A0ABW3CFT7</accession>
<comment type="caution">
    <text evidence="2">The sequence shown here is derived from an EMBL/GenBank/DDBJ whole genome shotgun (WGS) entry which is preliminary data.</text>
</comment>
<reference evidence="3" key="1">
    <citation type="journal article" date="2019" name="Int. J. Syst. Evol. Microbiol.">
        <title>The Global Catalogue of Microorganisms (GCM) 10K type strain sequencing project: providing services to taxonomists for standard genome sequencing and annotation.</title>
        <authorList>
            <consortium name="The Broad Institute Genomics Platform"/>
            <consortium name="The Broad Institute Genome Sequencing Center for Infectious Disease"/>
            <person name="Wu L."/>
            <person name="Ma J."/>
        </authorList>
    </citation>
    <scope>NUCLEOTIDE SEQUENCE [LARGE SCALE GENOMIC DNA]</scope>
    <source>
        <strain evidence="3">JCM 31696</strain>
    </source>
</reference>
<name>A0ABW3CFT7_9ACTN</name>
<keyword evidence="3" id="KW-1185">Reference proteome</keyword>
<evidence type="ECO:0000256" key="1">
    <source>
        <dbReference type="SAM" id="MobiDB-lite"/>
    </source>
</evidence>
<feature type="compositionally biased region" description="Basic residues" evidence="1">
    <location>
        <begin position="12"/>
        <end position="27"/>
    </location>
</feature>
<dbReference type="Proteomes" id="UP001597083">
    <property type="component" value="Unassembled WGS sequence"/>
</dbReference>
<protein>
    <submittedName>
        <fullName evidence="2">Uncharacterized protein</fullName>
    </submittedName>
</protein>
<sequence length="116" mass="13121">MSKDEADGAGLSHRRYLNSTGRRRGRFKTSEKSKNRPDGAFRHIRDAAGQCPRGPFAAPQPPCRDERRDNVSQRHRKSGFLPAHLDGGGMVRGRRGNRRSGHRIGGRCDVHRRKRP</sequence>
<feature type="compositionally biased region" description="Basic and acidic residues" evidence="1">
    <location>
        <begin position="28"/>
        <end position="46"/>
    </location>
</feature>
<evidence type="ECO:0000313" key="2">
    <source>
        <dbReference type="EMBL" id="MFD0853379.1"/>
    </source>
</evidence>
<gene>
    <name evidence="2" type="ORF">ACFQ07_14165</name>
</gene>
<proteinExistence type="predicted"/>
<organism evidence="2 3">
    <name type="scientific">Actinomadura adrarensis</name>
    <dbReference type="NCBI Taxonomy" id="1819600"/>
    <lineage>
        <taxon>Bacteria</taxon>
        <taxon>Bacillati</taxon>
        <taxon>Actinomycetota</taxon>
        <taxon>Actinomycetes</taxon>
        <taxon>Streptosporangiales</taxon>
        <taxon>Thermomonosporaceae</taxon>
        <taxon>Actinomadura</taxon>
    </lineage>
</organism>
<dbReference type="EMBL" id="JBHTIR010002118">
    <property type="protein sequence ID" value="MFD0853379.1"/>
    <property type="molecule type" value="Genomic_DNA"/>
</dbReference>
<feature type="compositionally biased region" description="Basic residues" evidence="1">
    <location>
        <begin position="92"/>
        <end position="116"/>
    </location>
</feature>
<evidence type="ECO:0000313" key="3">
    <source>
        <dbReference type="Proteomes" id="UP001597083"/>
    </source>
</evidence>
<feature type="compositionally biased region" description="Basic and acidic residues" evidence="1">
    <location>
        <begin position="63"/>
        <end position="72"/>
    </location>
</feature>